<comment type="caution">
    <text evidence="2">The sequence shown here is derived from an EMBL/GenBank/DDBJ whole genome shotgun (WGS) entry which is preliminary data.</text>
</comment>
<name>A0A0A2G966_9PORP</name>
<protein>
    <recommendedName>
        <fullName evidence="1">MAE-28990/MAE-18760-like HEPN domain-containing protein</fullName>
    </recommendedName>
</protein>
<dbReference type="OrthoDB" id="571721at2"/>
<dbReference type="RefSeq" id="WP_036882576.1">
    <property type="nucleotide sequence ID" value="NZ_JQZW01000002.1"/>
</dbReference>
<dbReference type="InterPro" id="IPR040788">
    <property type="entry name" value="HEPN_MAE_28990"/>
</dbReference>
<reference evidence="2 3" key="1">
    <citation type="submission" date="2014-08" db="EMBL/GenBank/DDBJ databases">
        <title>Porphyromonas gingivicanis strain:COT-022_OH1391 Genome sequencing.</title>
        <authorList>
            <person name="Wallis C."/>
            <person name="Deusch O."/>
            <person name="O'Flynn C."/>
            <person name="Davis I."/>
            <person name="Jospin G."/>
            <person name="Darling A.E."/>
            <person name="Coil D.A."/>
            <person name="Alexiev A."/>
            <person name="Horsfall A."/>
            <person name="Kirkwood N."/>
            <person name="Harris S."/>
            <person name="Eisen J.A."/>
        </authorList>
    </citation>
    <scope>NUCLEOTIDE SEQUENCE [LARGE SCALE GENOMIC DNA]</scope>
    <source>
        <strain evidence="3">COT-022 OH1391</strain>
    </source>
</reference>
<keyword evidence="3" id="KW-1185">Reference proteome</keyword>
<dbReference type="REBASE" id="111037">
    <property type="entry name" value="Pgi1391aORF250P"/>
</dbReference>
<evidence type="ECO:0000313" key="3">
    <source>
        <dbReference type="Proteomes" id="UP000030134"/>
    </source>
</evidence>
<evidence type="ECO:0000313" key="2">
    <source>
        <dbReference type="EMBL" id="KGN98962.1"/>
    </source>
</evidence>
<organism evidence="2 3">
    <name type="scientific">Porphyromonas gingivicanis</name>
    <dbReference type="NCBI Taxonomy" id="266762"/>
    <lineage>
        <taxon>Bacteria</taxon>
        <taxon>Pseudomonadati</taxon>
        <taxon>Bacteroidota</taxon>
        <taxon>Bacteroidia</taxon>
        <taxon>Bacteroidales</taxon>
        <taxon>Porphyromonadaceae</taxon>
        <taxon>Porphyromonas</taxon>
    </lineage>
</organism>
<feature type="domain" description="MAE-28990/MAE-18760-like HEPN" evidence="1">
    <location>
        <begin position="11"/>
        <end position="222"/>
    </location>
</feature>
<proteinExistence type="predicted"/>
<evidence type="ECO:0000259" key="1">
    <source>
        <dbReference type="Pfam" id="PF18737"/>
    </source>
</evidence>
<dbReference type="Pfam" id="PF18737">
    <property type="entry name" value="HEPN_MAE_28990"/>
    <property type="match status" value="1"/>
</dbReference>
<accession>A0A0A2G966</accession>
<dbReference type="AlphaFoldDB" id="A0A0A2G966"/>
<dbReference type="Proteomes" id="UP000030134">
    <property type="component" value="Unassembled WGS sequence"/>
</dbReference>
<gene>
    <name evidence="2" type="ORF">HQ36_00240</name>
</gene>
<dbReference type="STRING" id="266762.HQ36_00240"/>
<dbReference type="EMBL" id="JQZW01000002">
    <property type="protein sequence ID" value="KGN98962.1"/>
    <property type="molecule type" value="Genomic_DNA"/>
</dbReference>
<sequence length="225" mass="25664">MKTTRAEYTKRLNEVTLYFETIKLLDNGDCSIICKDINGGTTEKIIDGELAKIMKANGFLLLYNLIEATIRNSISAILNSISTDKLTFKLLSDNLKKLWINQEINKTKDISKFKEKVSKLSEKILNDKLLEFSNECVNISGNIDAQRIREIAKKFGYLEPKNGRGLQTIKDKRNQLAHGEFTFSDIGKNYTSNDLIDYKSEVVTFIENVLNNVETYINAKGYKKV</sequence>
<dbReference type="eggNOG" id="ENOG502ZC55">
    <property type="taxonomic scope" value="Bacteria"/>
</dbReference>